<dbReference type="PANTHER" id="PTHR46796:SF12">
    <property type="entry name" value="HTH-TYPE DNA-BINDING TRANSCRIPTIONAL ACTIVATOR EUTR"/>
    <property type="match status" value="1"/>
</dbReference>
<dbReference type="InterPro" id="IPR009057">
    <property type="entry name" value="Homeodomain-like_sf"/>
</dbReference>
<name>A0A329L1Y6_9MYCO</name>
<dbReference type="Proteomes" id="UP000250347">
    <property type="component" value="Unassembled WGS sequence"/>
</dbReference>
<dbReference type="InterPro" id="IPR035418">
    <property type="entry name" value="AraC-bd_2"/>
</dbReference>
<evidence type="ECO:0000259" key="5">
    <source>
        <dbReference type="PROSITE" id="PS01124"/>
    </source>
</evidence>
<dbReference type="Pfam" id="PF12833">
    <property type="entry name" value="HTH_18"/>
    <property type="match status" value="1"/>
</dbReference>
<dbReference type="PANTHER" id="PTHR46796">
    <property type="entry name" value="HTH-TYPE TRANSCRIPTIONAL ACTIVATOR RHAS-RELATED"/>
    <property type="match status" value="1"/>
</dbReference>
<dbReference type="GO" id="GO:0043565">
    <property type="term" value="F:sequence-specific DNA binding"/>
    <property type="evidence" value="ECO:0007669"/>
    <property type="project" value="InterPro"/>
</dbReference>
<proteinExistence type="predicted"/>
<gene>
    <name evidence="6" type="ORF">DQP58_00810</name>
</gene>
<feature type="domain" description="HTH araC/xylS-type" evidence="5">
    <location>
        <begin position="231"/>
        <end position="332"/>
    </location>
</feature>
<dbReference type="SUPFAM" id="SSF46689">
    <property type="entry name" value="Homeodomain-like"/>
    <property type="match status" value="1"/>
</dbReference>
<organism evidence="6 7">
    <name type="scientific">Mycobacterium colombiense</name>
    <dbReference type="NCBI Taxonomy" id="339268"/>
    <lineage>
        <taxon>Bacteria</taxon>
        <taxon>Bacillati</taxon>
        <taxon>Actinomycetota</taxon>
        <taxon>Actinomycetes</taxon>
        <taxon>Mycobacteriales</taxon>
        <taxon>Mycobacteriaceae</taxon>
        <taxon>Mycobacterium</taxon>
        <taxon>Mycobacterium avium complex (MAC)</taxon>
    </lineage>
</organism>
<evidence type="ECO:0000256" key="2">
    <source>
        <dbReference type="ARBA" id="ARBA00023125"/>
    </source>
</evidence>
<dbReference type="Pfam" id="PF14525">
    <property type="entry name" value="AraC_binding_2"/>
    <property type="match status" value="1"/>
</dbReference>
<evidence type="ECO:0000256" key="3">
    <source>
        <dbReference type="ARBA" id="ARBA00023163"/>
    </source>
</evidence>
<sequence>MANQIGEVDTPEYRPWVTVGTTDEVAELRRKLTESWPYWWPEIHPLGDRASVSFAHRIGRVGPLTILETSYHDEAWVSAVESSLYHVTLPIWTPSVAVGRGSPIFPTPGSFVVYRPEDELGVRRPAGPRLTLMIQPPAVEEALADALGRPITSQIDFQSILPPTSAAVRSWVSMVWLLTAQLFRPASVVHQPIVGMPFAESVIRGLLWAAHHPYRAALDGEATELPPRAIRAAIEIIEAEPHEPLTVSTLAARSYVSVRSLQQGFRAHLGTTPMAYLRDVRLRRVHRDLLGSDPSTETVGSIASRWGFNNLGRFAAAYAVRYGEKPVATLRQSGGVTRRRGELRRPTRRQPCPE</sequence>
<dbReference type="EMBL" id="QMEU01000001">
    <property type="protein sequence ID" value="RAV00793.1"/>
    <property type="molecule type" value="Genomic_DNA"/>
</dbReference>
<keyword evidence="3" id="KW-0804">Transcription</keyword>
<evidence type="ECO:0000256" key="4">
    <source>
        <dbReference type="SAM" id="MobiDB-lite"/>
    </source>
</evidence>
<evidence type="ECO:0000313" key="7">
    <source>
        <dbReference type="Proteomes" id="UP000250347"/>
    </source>
</evidence>
<keyword evidence="2" id="KW-0238">DNA-binding</keyword>
<dbReference type="GO" id="GO:0003700">
    <property type="term" value="F:DNA-binding transcription factor activity"/>
    <property type="evidence" value="ECO:0007669"/>
    <property type="project" value="InterPro"/>
</dbReference>
<dbReference type="AlphaFoldDB" id="A0A329L1Y6"/>
<protein>
    <submittedName>
        <fullName evidence="6">AraC family transcriptional regulator</fullName>
    </submittedName>
</protein>
<comment type="caution">
    <text evidence="6">The sequence shown here is derived from an EMBL/GenBank/DDBJ whole genome shotgun (WGS) entry which is preliminary data.</text>
</comment>
<dbReference type="Gene3D" id="1.10.10.60">
    <property type="entry name" value="Homeodomain-like"/>
    <property type="match status" value="1"/>
</dbReference>
<dbReference type="SMART" id="SM00342">
    <property type="entry name" value="HTH_ARAC"/>
    <property type="match status" value="1"/>
</dbReference>
<dbReference type="RefSeq" id="WP_112706617.1">
    <property type="nucleotide sequence ID" value="NZ_QMEU01000001.1"/>
</dbReference>
<accession>A0A329L1Y6</accession>
<dbReference type="PROSITE" id="PS01124">
    <property type="entry name" value="HTH_ARAC_FAMILY_2"/>
    <property type="match status" value="1"/>
</dbReference>
<evidence type="ECO:0000256" key="1">
    <source>
        <dbReference type="ARBA" id="ARBA00023015"/>
    </source>
</evidence>
<dbReference type="InterPro" id="IPR050204">
    <property type="entry name" value="AraC_XylS_family_regulators"/>
</dbReference>
<evidence type="ECO:0000313" key="6">
    <source>
        <dbReference type="EMBL" id="RAV00793.1"/>
    </source>
</evidence>
<feature type="region of interest" description="Disordered" evidence="4">
    <location>
        <begin position="334"/>
        <end position="354"/>
    </location>
</feature>
<reference evidence="6 7" key="1">
    <citation type="submission" date="2018-06" db="EMBL/GenBank/DDBJ databases">
        <title>NTM in soil in Japan.</title>
        <authorList>
            <person name="Ohya K."/>
        </authorList>
    </citation>
    <scope>NUCLEOTIDE SEQUENCE [LARGE SCALE GENOMIC DNA]</scope>
    <source>
        <strain evidence="6 7">GF76</strain>
    </source>
</reference>
<keyword evidence="1" id="KW-0805">Transcription regulation</keyword>
<dbReference type="InterPro" id="IPR018060">
    <property type="entry name" value="HTH_AraC"/>
</dbReference>